<name>A0ACC0US66_9HYPO</name>
<proteinExistence type="predicted"/>
<reference evidence="1" key="1">
    <citation type="submission" date="2022-10" db="EMBL/GenBank/DDBJ databases">
        <title>Complete Genome of Trichothecium roseum strain YXFP-22015, a Plant Pathogen Isolated from Citrus.</title>
        <authorList>
            <person name="Wang Y."/>
            <person name="Zhu L."/>
        </authorList>
    </citation>
    <scope>NUCLEOTIDE SEQUENCE</scope>
    <source>
        <strain evidence="1">YXFP-22015</strain>
    </source>
</reference>
<evidence type="ECO:0000313" key="1">
    <source>
        <dbReference type="EMBL" id="KAI9896958.1"/>
    </source>
</evidence>
<evidence type="ECO:0000313" key="2">
    <source>
        <dbReference type="Proteomes" id="UP001163324"/>
    </source>
</evidence>
<comment type="caution">
    <text evidence="1">The sequence shown here is derived from an EMBL/GenBank/DDBJ whole genome shotgun (WGS) entry which is preliminary data.</text>
</comment>
<keyword evidence="2" id="KW-1185">Reference proteome</keyword>
<gene>
    <name evidence="1" type="ORF">N3K66_007980</name>
</gene>
<sequence length="667" mass="73926">MAGKNDQGQPFEEKHVYSRFFPRPEGADDKDYVPDSPFGKAVADDDASEASSVTLAAEEPSMVRYTNTINVRMEDIQQSVDDCYHPSVFKFNSFVESNEQERYEALQRYVNEITAAEKAEKDKAAEAARAEGPHFRLTSSTEIYTGMTAPQADRKRPRESHDQLMTNIDSDAMDIDKNENEEKEDDAVNGVGAEEAPNQLQAPANKRLRLAESVNLSCFQAIIDYDDKDAVAKALYECRPLNICIGQKMTDDEKATKTKEFSKWLNTQVPKYFLPLEARRHMQKYAEERLDYARAVGLTIEDIFIGQPCQPTWRGDGWRPATEKLHSFLQRGMLAHEYSAELSEAMEMEVMKKGNMRLIMAIDSGVTINELYIGEDLLPNWLSKEQPRSLAFPPDTNRRMSTDMEPESNVKYTSIPDHPIHDSAPNDSVPSGEALPAEITGMMTPGKETDSEKSTNGVSIDEDEVYGDSCNDNECNDDGSNDETSDDEASDEESPNEEESGEDETSEEESSEEESSVHDSSNNDSTDDGSGCATAVTKLSNGSAEPANIVHDVEIMGERHDLEVCVAAYDDSESDLAEMLEAEFALDGATRSLFDDDERRDIVQVEVEGLDLVVRDPAEFNEGVRGAVVSNGADQIQTPDPPNSSEAGEEVETVIGSDDESDVSEEL</sequence>
<accession>A0ACC0US66</accession>
<protein>
    <submittedName>
        <fullName evidence="1">Uncharacterized protein</fullName>
    </submittedName>
</protein>
<organism evidence="1 2">
    <name type="scientific">Trichothecium roseum</name>
    <dbReference type="NCBI Taxonomy" id="47278"/>
    <lineage>
        <taxon>Eukaryota</taxon>
        <taxon>Fungi</taxon>
        <taxon>Dikarya</taxon>
        <taxon>Ascomycota</taxon>
        <taxon>Pezizomycotina</taxon>
        <taxon>Sordariomycetes</taxon>
        <taxon>Hypocreomycetidae</taxon>
        <taxon>Hypocreales</taxon>
        <taxon>Hypocreales incertae sedis</taxon>
        <taxon>Trichothecium</taxon>
    </lineage>
</organism>
<dbReference type="EMBL" id="CM047947">
    <property type="protein sequence ID" value="KAI9896958.1"/>
    <property type="molecule type" value="Genomic_DNA"/>
</dbReference>
<dbReference type="Proteomes" id="UP001163324">
    <property type="component" value="Chromosome 8"/>
</dbReference>